<accession>A0A7X4LLR9</accession>
<evidence type="ECO:0000313" key="2">
    <source>
        <dbReference type="Proteomes" id="UP000462621"/>
    </source>
</evidence>
<evidence type="ECO:0000313" key="1">
    <source>
        <dbReference type="EMBL" id="MZI94308.1"/>
    </source>
</evidence>
<gene>
    <name evidence="1" type="ORF">F9817_14015</name>
</gene>
<reference evidence="1 2" key="1">
    <citation type="submission" date="2019-10" db="EMBL/GenBank/DDBJ databases">
        <title>Vibrio sp. nov. isolated from a shrimp pond.</title>
        <authorList>
            <person name="Gomez-Gil B."/>
            <person name="Enciso-Ibarra J."/>
            <person name="Enciso-Ibarra K."/>
            <person name="Bolan-Mejia C."/>
        </authorList>
    </citation>
    <scope>NUCLEOTIDE SEQUENCE [LARGE SCALE GENOMIC DNA]</scope>
    <source>
        <strain evidence="1 2">CAIM 722</strain>
    </source>
</reference>
<dbReference type="RefSeq" id="WP_161156592.1">
    <property type="nucleotide sequence ID" value="NZ_WEKT01000026.1"/>
</dbReference>
<comment type="caution">
    <text evidence="1">The sequence shown here is derived from an EMBL/GenBank/DDBJ whole genome shotgun (WGS) entry which is preliminary data.</text>
</comment>
<name>A0A7X4LLR9_9VIBR</name>
<organism evidence="1 2">
    <name type="scientific">Vibrio eleionomae</name>
    <dbReference type="NCBI Taxonomy" id="2653505"/>
    <lineage>
        <taxon>Bacteria</taxon>
        <taxon>Pseudomonadati</taxon>
        <taxon>Pseudomonadota</taxon>
        <taxon>Gammaproteobacteria</taxon>
        <taxon>Vibrionales</taxon>
        <taxon>Vibrionaceae</taxon>
        <taxon>Vibrio</taxon>
    </lineage>
</organism>
<keyword evidence="2" id="KW-1185">Reference proteome</keyword>
<dbReference type="EMBL" id="WEKT01000026">
    <property type="protein sequence ID" value="MZI94308.1"/>
    <property type="molecule type" value="Genomic_DNA"/>
</dbReference>
<dbReference type="Proteomes" id="UP000462621">
    <property type="component" value="Unassembled WGS sequence"/>
</dbReference>
<sequence>MNPWFASNFNFPLSGSVNQDLSPEYFFNAIKKENGNGDIEKAIFNSGASYGRQIGIISDVLYEIITQIQLPNSTEVQKFKQLQENINKIKDLKHNGLEQHAESILDKLKESDPKTLNKLLKKYQSQAAK</sequence>
<protein>
    <submittedName>
        <fullName evidence="1">Uncharacterized protein</fullName>
    </submittedName>
</protein>
<dbReference type="AlphaFoldDB" id="A0A7X4LLR9"/>
<proteinExistence type="predicted"/>